<keyword evidence="2" id="KW-0949">S-adenosyl-L-methionine</keyword>
<dbReference type="GO" id="GO:0003824">
    <property type="term" value="F:catalytic activity"/>
    <property type="evidence" value="ECO:0007669"/>
    <property type="project" value="InterPro"/>
</dbReference>
<dbReference type="InterPro" id="IPR013785">
    <property type="entry name" value="Aldolase_TIM"/>
</dbReference>
<evidence type="ECO:0000256" key="2">
    <source>
        <dbReference type="ARBA" id="ARBA00022691"/>
    </source>
</evidence>
<name>A0A7C1ZQQ0_DESA2</name>
<evidence type="ECO:0000259" key="6">
    <source>
        <dbReference type="PROSITE" id="PS51918"/>
    </source>
</evidence>
<dbReference type="SUPFAM" id="SSF102114">
    <property type="entry name" value="Radical SAM enzymes"/>
    <property type="match status" value="1"/>
</dbReference>
<dbReference type="NCBIfam" id="TIGR02495">
    <property type="entry name" value="NrdG2"/>
    <property type="match status" value="1"/>
</dbReference>
<dbReference type="SFLD" id="SFLDS00029">
    <property type="entry name" value="Radical_SAM"/>
    <property type="match status" value="1"/>
</dbReference>
<dbReference type="InterPro" id="IPR050377">
    <property type="entry name" value="Radical_SAM_PqqE_MftC-like"/>
</dbReference>
<comment type="cofactor">
    <cofactor evidence="1">
        <name>[4Fe-4S] cluster</name>
        <dbReference type="ChEBI" id="CHEBI:49883"/>
    </cofactor>
</comment>
<dbReference type="Gene3D" id="3.20.20.70">
    <property type="entry name" value="Aldolase class I"/>
    <property type="match status" value="1"/>
</dbReference>
<dbReference type="SFLD" id="SFLDG01094">
    <property type="entry name" value="Uncharacterised_Radical_SAM_Su"/>
    <property type="match status" value="1"/>
</dbReference>
<evidence type="ECO:0000256" key="1">
    <source>
        <dbReference type="ARBA" id="ARBA00001966"/>
    </source>
</evidence>
<keyword evidence="3" id="KW-0479">Metal-binding</keyword>
<evidence type="ECO:0000256" key="5">
    <source>
        <dbReference type="ARBA" id="ARBA00023014"/>
    </source>
</evidence>
<dbReference type="GO" id="GO:0051536">
    <property type="term" value="F:iron-sulfur cluster binding"/>
    <property type="evidence" value="ECO:0007669"/>
    <property type="project" value="UniProtKB-KW"/>
</dbReference>
<dbReference type="EMBL" id="DRIH01000064">
    <property type="protein sequence ID" value="HEC67591.1"/>
    <property type="molecule type" value="Genomic_DNA"/>
</dbReference>
<dbReference type="InterPro" id="IPR007197">
    <property type="entry name" value="rSAM"/>
</dbReference>
<accession>A0A7C1ZQQ0</accession>
<gene>
    <name evidence="7" type="ORF">ENI35_02070</name>
</gene>
<dbReference type="Proteomes" id="UP000885738">
    <property type="component" value="Unassembled WGS sequence"/>
</dbReference>
<keyword evidence="5" id="KW-0411">Iron-sulfur</keyword>
<evidence type="ECO:0000256" key="4">
    <source>
        <dbReference type="ARBA" id="ARBA00023004"/>
    </source>
</evidence>
<comment type="caution">
    <text evidence="7">The sequence shown here is derived from an EMBL/GenBank/DDBJ whole genome shotgun (WGS) entry which is preliminary data.</text>
</comment>
<dbReference type="SFLD" id="SFLDG01067">
    <property type="entry name" value="SPASM/twitch_domain_containing"/>
    <property type="match status" value="1"/>
</dbReference>
<dbReference type="InterPro" id="IPR058240">
    <property type="entry name" value="rSAM_sf"/>
</dbReference>
<evidence type="ECO:0000313" key="7">
    <source>
        <dbReference type="EMBL" id="HEC67591.1"/>
    </source>
</evidence>
<dbReference type="PROSITE" id="PS51918">
    <property type="entry name" value="RADICAL_SAM"/>
    <property type="match status" value="1"/>
</dbReference>
<dbReference type="CDD" id="cd01335">
    <property type="entry name" value="Radical_SAM"/>
    <property type="match status" value="1"/>
</dbReference>
<proteinExistence type="predicted"/>
<feature type="domain" description="Radical SAM core" evidence="6">
    <location>
        <begin position="13"/>
        <end position="227"/>
    </location>
</feature>
<dbReference type="AlphaFoldDB" id="A0A7C1ZQQ0"/>
<protein>
    <submittedName>
        <fullName evidence="7">Anaerobic ribonucleoside-triphosphate reductase activating protein</fullName>
    </submittedName>
</protein>
<dbReference type="PANTHER" id="PTHR11228">
    <property type="entry name" value="RADICAL SAM DOMAIN PROTEIN"/>
    <property type="match status" value="1"/>
</dbReference>
<dbReference type="Pfam" id="PF04055">
    <property type="entry name" value="Radical_SAM"/>
    <property type="match status" value="1"/>
</dbReference>
<dbReference type="PANTHER" id="PTHR11228:SF27">
    <property type="entry name" value="GLYCYL-RADICAL ENZYME ACTIVATING ENZYME MJ1227-RELATED"/>
    <property type="match status" value="1"/>
</dbReference>
<sequence length="227" mass="26301">MYIGGFQKISLLDYPQKICSIIFTVGCNFRCIYCYNRPLVLPEFYPKTLSFSEIRDYLKKRKGLIDAVVFTGGEPTIQPDLIERMLELRQLGFLIKLDTNGARPETVQKCIKEEAVDYIAMDVKAPLEKYKFITQVNVDTDKILQSIKIIKSFPAYEFRTTVFPGLSIEDYEALFPLVKGAKRYFLQECRLQNTLQDCSSLVPFSSKEINFLKEKATKFVDYCEVRK</sequence>
<reference evidence="7" key="1">
    <citation type="journal article" date="2020" name="mSystems">
        <title>Genome- and Community-Level Interaction Insights into Carbon Utilization and Element Cycling Functions of Hydrothermarchaeota in Hydrothermal Sediment.</title>
        <authorList>
            <person name="Zhou Z."/>
            <person name="Liu Y."/>
            <person name="Xu W."/>
            <person name="Pan J."/>
            <person name="Luo Z.H."/>
            <person name="Li M."/>
        </authorList>
    </citation>
    <scope>NUCLEOTIDE SEQUENCE [LARGE SCALE GENOMIC DNA]</scope>
    <source>
        <strain evidence="7">HyVt-389</strain>
    </source>
</reference>
<evidence type="ECO:0000256" key="3">
    <source>
        <dbReference type="ARBA" id="ARBA00022723"/>
    </source>
</evidence>
<dbReference type="GO" id="GO:0046872">
    <property type="term" value="F:metal ion binding"/>
    <property type="evidence" value="ECO:0007669"/>
    <property type="project" value="UniProtKB-KW"/>
</dbReference>
<dbReference type="InterPro" id="IPR012840">
    <property type="entry name" value="NrdG2"/>
</dbReference>
<keyword evidence="4" id="KW-0408">Iron</keyword>
<organism evidence="7">
    <name type="scientific">Desulfofervidus auxilii</name>
    <dbReference type="NCBI Taxonomy" id="1621989"/>
    <lineage>
        <taxon>Bacteria</taxon>
        <taxon>Pseudomonadati</taxon>
        <taxon>Thermodesulfobacteriota</taxon>
        <taxon>Candidatus Desulfofervidia</taxon>
        <taxon>Candidatus Desulfofervidales</taxon>
        <taxon>Candidatus Desulfofervidaceae</taxon>
        <taxon>Candidatus Desulfofervidus</taxon>
    </lineage>
</organism>